<dbReference type="AlphaFoldDB" id="A0A2U1JG74"/>
<dbReference type="SUPFAM" id="SSF54001">
    <property type="entry name" value="Cysteine proteinases"/>
    <property type="match status" value="1"/>
</dbReference>
<sequence>MKRGTYNERNSKKTKSNEKNDYGGSKENSHYLVKRLINTATDNLGANYRAGGITPQGFDCSGLMYATFLKFDIVLPRSSVDMAKIGTKIDLDEIQKGDLIFFKTNGKSVINHVGLVTEVNDDEIKFIHSSTQKGVIVSSTKEPYYKKTFAQANRISL</sequence>
<evidence type="ECO:0000256" key="5">
    <source>
        <dbReference type="SAM" id="MobiDB-lite"/>
    </source>
</evidence>
<keyword evidence="8" id="KW-1185">Reference proteome</keyword>
<dbReference type="GO" id="GO:0006508">
    <property type="term" value="P:proteolysis"/>
    <property type="evidence" value="ECO:0007669"/>
    <property type="project" value="UniProtKB-KW"/>
</dbReference>
<dbReference type="RefSeq" id="WP_116725714.1">
    <property type="nucleotide sequence ID" value="NZ_QCZI01000019.1"/>
</dbReference>
<comment type="caution">
    <text evidence="7">The sequence shown here is derived from an EMBL/GenBank/DDBJ whole genome shotgun (WGS) entry which is preliminary data.</text>
</comment>
<dbReference type="OrthoDB" id="9807055at2"/>
<dbReference type="Pfam" id="PF00877">
    <property type="entry name" value="NLPC_P60"/>
    <property type="match status" value="1"/>
</dbReference>
<evidence type="ECO:0000256" key="3">
    <source>
        <dbReference type="ARBA" id="ARBA00022801"/>
    </source>
</evidence>
<feature type="compositionally biased region" description="Basic and acidic residues" evidence="5">
    <location>
        <begin position="1"/>
        <end position="21"/>
    </location>
</feature>
<feature type="region of interest" description="Disordered" evidence="5">
    <location>
        <begin position="1"/>
        <end position="26"/>
    </location>
</feature>
<accession>A0A2U1JG74</accession>
<organism evidence="7 8">
    <name type="scientific">Flavobacterium psychrotolerans</name>
    <dbReference type="NCBI Taxonomy" id="2169410"/>
    <lineage>
        <taxon>Bacteria</taxon>
        <taxon>Pseudomonadati</taxon>
        <taxon>Bacteroidota</taxon>
        <taxon>Flavobacteriia</taxon>
        <taxon>Flavobacteriales</taxon>
        <taxon>Flavobacteriaceae</taxon>
        <taxon>Flavobacterium</taxon>
    </lineage>
</organism>
<keyword evidence="2" id="KW-0645">Protease</keyword>
<gene>
    <name evidence="7" type="ORF">DB895_12545</name>
</gene>
<keyword evidence="3" id="KW-0378">Hydrolase</keyword>
<dbReference type="PANTHER" id="PTHR47053:SF1">
    <property type="entry name" value="MUREIN DD-ENDOPEPTIDASE MEPH-RELATED"/>
    <property type="match status" value="1"/>
</dbReference>
<reference evidence="7 8" key="1">
    <citation type="submission" date="2018-04" db="EMBL/GenBank/DDBJ databases">
        <title>Flavobacterium sp. nov., isolated from glacier ice.</title>
        <authorList>
            <person name="Liu Q."/>
            <person name="Xin Y.-H."/>
        </authorList>
    </citation>
    <scope>NUCLEOTIDE SEQUENCE [LARGE SCALE GENOMIC DNA]</scope>
    <source>
        <strain evidence="7 8">RB1R5</strain>
    </source>
</reference>
<evidence type="ECO:0000259" key="6">
    <source>
        <dbReference type="PROSITE" id="PS51935"/>
    </source>
</evidence>
<dbReference type="EMBL" id="QCZI01000019">
    <property type="protein sequence ID" value="PWA04107.1"/>
    <property type="molecule type" value="Genomic_DNA"/>
</dbReference>
<feature type="domain" description="NlpC/P60" evidence="6">
    <location>
        <begin position="30"/>
        <end position="156"/>
    </location>
</feature>
<keyword evidence="4" id="KW-0788">Thiol protease</keyword>
<protein>
    <submittedName>
        <fullName evidence="7">NlpC/P60 family protein</fullName>
    </submittedName>
</protein>
<dbReference type="InterPro" id="IPR000064">
    <property type="entry name" value="NLP_P60_dom"/>
</dbReference>
<dbReference type="Gene3D" id="3.90.1720.10">
    <property type="entry name" value="endopeptidase domain like (from Nostoc punctiforme)"/>
    <property type="match status" value="1"/>
</dbReference>
<evidence type="ECO:0000313" key="7">
    <source>
        <dbReference type="EMBL" id="PWA04107.1"/>
    </source>
</evidence>
<dbReference type="PROSITE" id="PS51935">
    <property type="entry name" value="NLPC_P60"/>
    <property type="match status" value="1"/>
</dbReference>
<evidence type="ECO:0000256" key="2">
    <source>
        <dbReference type="ARBA" id="ARBA00022670"/>
    </source>
</evidence>
<name>A0A2U1JG74_9FLAO</name>
<dbReference type="InterPro" id="IPR051202">
    <property type="entry name" value="Peptidase_C40"/>
</dbReference>
<evidence type="ECO:0000256" key="1">
    <source>
        <dbReference type="ARBA" id="ARBA00007074"/>
    </source>
</evidence>
<evidence type="ECO:0000256" key="4">
    <source>
        <dbReference type="ARBA" id="ARBA00022807"/>
    </source>
</evidence>
<evidence type="ECO:0000313" key="8">
    <source>
        <dbReference type="Proteomes" id="UP000245449"/>
    </source>
</evidence>
<dbReference type="Proteomes" id="UP000245449">
    <property type="component" value="Unassembled WGS sequence"/>
</dbReference>
<dbReference type="InterPro" id="IPR038765">
    <property type="entry name" value="Papain-like_cys_pep_sf"/>
</dbReference>
<proteinExistence type="inferred from homology"/>
<comment type="similarity">
    <text evidence="1">Belongs to the peptidase C40 family.</text>
</comment>
<dbReference type="PANTHER" id="PTHR47053">
    <property type="entry name" value="MUREIN DD-ENDOPEPTIDASE MEPH-RELATED"/>
    <property type="match status" value="1"/>
</dbReference>
<dbReference type="GO" id="GO:0008234">
    <property type="term" value="F:cysteine-type peptidase activity"/>
    <property type="evidence" value="ECO:0007669"/>
    <property type="project" value="UniProtKB-KW"/>
</dbReference>